<dbReference type="HOGENOM" id="CLU_072374_1_0_1"/>
<proteinExistence type="predicted"/>
<protein>
    <submittedName>
        <fullName evidence="1">Uncharacterized protein</fullName>
    </submittedName>
</protein>
<gene>
    <name evidence="1" type="ORF">PIIN_02525</name>
</gene>
<dbReference type="OrthoDB" id="2538345at2759"/>
<dbReference type="eggNOG" id="ENOG502QPV8">
    <property type="taxonomic scope" value="Eukaryota"/>
</dbReference>
<sequence length="142" mass="16812">MHDKDPEFRTWLVEEKLTNPEIMSSDQLKRMFKEFMEDYNTATLPHEKYYDMHAYEKRMAIIRGGESNLLEGLDTYDANADLISHKRGLKRGQVEKEVFLSREELEDLRRVKIERDQMTKMKLLGMNVDSKTGVRMDTVYDG</sequence>
<dbReference type="InParanoid" id="G4TBF0"/>
<dbReference type="EMBL" id="CAFZ01000037">
    <property type="protein sequence ID" value="CCA68660.1"/>
    <property type="molecule type" value="Genomic_DNA"/>
</dbReference>
<organism evidence="1 2">
    <name type="scientific">Serendipita indica (strain DSM 11827)</name>
    <name type="common">Root endophyte fungus</name>
    <name type="synonym">Piriformospora indica</name>
    <dbReference type="NCBI Taxonomy" id="1109443"/>
    <lineage>
        <taxon>Eukaryota</taxon>
        <taxon>Fungi</taxon>
        <taxon>Dikarya</taxon>
        <taxon>Basidiomycota</taxon>
        <taxon>Agaricomycotina</taxon>
        <taxon>Agaricomycetes</taxon>
        <taxon>Sebacinales</taxon>
        <taxon>Serendipitaceae</taxon>
        <taxon>Serendipita</taxon>
    </lineage>
</organism>
<dbReference type="PANTHER" id="PTHR34689">
    <property type="entry name" value="NUCLEIC ACID-BINDING PROTEIN"/>
    <property type="match status" value="1"/>
</dbReference>
<keyword evidence="2" id="KW-1185">Reference proteome</keyword>
<dbReference type="PANTHER" id="PTHR34689:SF1">
    <property type="entry name" value="NUCLEIC ACID-BINDING PROTEIN"/>
    <property type="match status" value="1"/>
</dbReference>
<dbReference type="STRING" id="1109443.G4TBF0"/>
<comment type="caution">
    <text evidence="1">The sequence shown here is derived from an EMBL/GenBank/DDBJ whole genome shotgun (WGS) entry which is preliminary data.</text>
</comment>
<name>G4TBF0_SERID</name>
<dbReference type="Proteomes" id="UP000007148">
    <property type="component" value="Unassembled WGS sequence"/>
</dbReference>
<evidence type="ECO:0000313" key="1">
    <source>
        <dbReference type="EMBL" id="CCA68660.1"/>
    </source>
</evidence>
<accession>G4TBF0</accession>
<reference evidence="1 2" key="1">
    <citation type="journal article" date="2011" name="PLoS Pathog.">
        <title>Endophytic Life Strategies Decoded by Genome and Transcriptome Analyses of the Mutualistic Root Symbiont Piriformospora indica.</title>
        <authorList>
            <person name="Zuccaro A."/>
            <person name="Lahrmann U."/>
            <person name="Guldener U."/>
            <person name="Langen G."/>
            <person name="Pfiffi S."/>
            <person name="Biedenkopf D."/>
            <person name="Wong P."/>
            <person name="Samans B."/>
            <person name="Grimm C."/>
            <person name="Basiewicz M."/>
            <person name="Murat C."/>
            <person name="Martin F."/>
            <person name="Kogel K.H."/>
        </authorList>
    </citation>
    <scope>NUCLEOTIDE SEQUENCE [LARGE SCALE GENOMIC DNA]</scope>
    <source>
        <strain evidence="1 2">DSM 11827</strain>
    </source>
</reference>
<evidence type="ECO:0000313" key="2">
    <source>
        <dbReference type="Proteomes" id="UP000007148"/>
    </source>
</evidence>
<dbReference type="OMA" id="HEKFYNI"/>
<dbReference type="AlphaFoldDB" id="G4TBF0"/>